<evidence type="ECO:0000256" key="8">
    <source>
        <dbReference type="ARBA" id="ARBA00022777"/>
    </source>
</evidence>
<dbReference type="CDD" id="cd18773">
    <property type="entry name" value="PDC1_HK_sensor"/>
    <property type="match status" value="1"/>
</dbReference>
<keyword evidence="5" id="KW-0597">Phosphoprotein</keyword>
<dbReference type="Proteomes" id="UP001232992">
    <property type="component" value="Unassembled WGS sequence"/>
</dbReference>
<comment type="catalytic activity">
    <reaction evidence="1">
        <text>ATP + protein L-histidine = ADP + protein N-phospho-L-histidine.</text>
        <dbReference type="EC" id="2.7.13.3"/>
    </reaction>
</comment>
<name>A0ABT7C1V9_9CYAN</name>
<organism evidence="13 14">
    <name type="scientific">Roseofilum casamattae BLCC-M143</name>
    <dbReference type="NCBI Taxonomy" id="3022442"/>
    <lineage>
        <taxon>Bacteria</taxon>
        <taxon>Bacillati</taxon>
        <taxon>Cyanobacteriota</taxon>
        <taxon>Cyanophyceae</taxon>
        <taxon>Desertifilales</taxon>
        <taxon>Desertifilaceae</taxon>
        <taxon>Roseofilum</taxon>
        <taxon>Roseofilum casamattae</taxon>
    </lineage>
</organism>
<dbReference type="PANTHER" id="PTHR45528:SF10">
    <property type="entry name" value="METHYL-ACCEPTING CHEMOTAXIS PROTEIN"/>
    <property type="match status" value="1"/>
</dbReference>
<dbReference type="Pfam" id="PF02743">
    <property type="entry name" value="dCache_1"/>
    <property type="match status" value="1"/>
</dbReference>
<evidence type="ECO:0000256" key="7">
    <source>
        <dbReference type="ARBA" id="ARBA00022692"/>
    </source>
</evidence>
<dbReference type="Pfam" id="PF00672">
    <property type="entry name" value="HAMP"/>
    <property type="match status" value="1"/>
</dbReference>
<accession>A0ABT7C1V9</accession>
<comment type="caution">
    <text evidence="13">The sequence shown here is derived from an EMBL/GenBank/DDBJ whole genome shotgun (WGS) entry which is preliminary data.</text>
</comment>
<reference evidence="13 14" key="1">
    <citation type="submission" date="2023-01" db="EMBL/GenBank/DDBJ databases">
        <title>Novel diversity within Roseofilum (Cyanobacteria; Desertifilaceae) from marine benthic mats with descriptions of four novel species.</title>
        <authorList>
            <person name="Wang Y."/>
            <person name="Berthold D.E."/>
            <person name="Hu J."/>
            <person name="Lefler F.W."/>
            <person name="Laughinghouse H.D. IV."/>
        </authorList>
    </citation>
    <scope>NUCLEOTIDE SEQUENCE [LARGE SCALE GENOMIC DNA]</scope>
    <source>
        <strain evidence="13 14">BLCC-M143</strain>
    </source>
</reference>
<evidence type="ECO:0000256" key="11">
    <source>
        <dbReference type="SAM" id="Phobius"/>
    </source>
</evidence>
<dbReference type="CDD" id="cd06225">
    <property type="entry name" value="HAMP"/>
    <property type="match status" value="1"/>
</dbReference>
<evidence type="ECO:0000259" key="12">
    <source>
        <dbReference type="PROSITE" id="PS50885"/>
    </source>
</evidence>
<keyword evidence="10 11" id="KW-0472">Membrane</keyword>
<proteinExistence type="predicted"/>
<dbReference type="InterPro" id="IPR050398">
    <property type="entry name" value="HssS/ArlS-like"/>
</dbReference>
<dbReference type="InterPro" id="IPR003660">
    <property type="entry name" value="HAMP_dom"/>
</dbReference>
<keyword evidence="14" id="KW-1185">Reference proteome</keyword>
<keyword evidence="6" id="KW-0808">Transferase</keyword>
<dbReference type="EC" id="2.7.13.3" evidence="3"/>
<keyword evidence="4" id="KW-1003">Cell membrane</keyword>
<dbReference type="InterPro" id="IPR029151">
    <property type="entry name" value="Sensor-like_sf"/>
</dbReference>
<dbReference type="RefSeq" id="WP_283760088.1">
    <property type="nucleotide sequence ID" value="NZ_JAQOSQ010000035.1"/>
</dbReference>
<feature type="transmembrane region" description="Helical" evidence="11">
    <location>
        <begin position="297"/>
        <end position="315"/>
    </location>
</feature>
<dbReference type="SUPFAM" id="SSF103190">
    <property type="entry name" value="Sensory domain-like"/>
    <property type="match status" value="1"/>
</dbReference>
<evidence type="ECO:0000256" key="5">
    <source>
        <dbReference type="ARBA" id="ARBA00022553"/>
    </source>
</evidence>
<dbReference type="SUPFAM" id="SSF158472">
    <property type="entry name" value="HAMP domain-like"/>
    <property type="match status" value="1"/>
</dbReference>
<dbReference type="InterPro" id="IPR033479">
    <property type="entry name" value="dCache_1"/>
</dbReference>
<gene>
    <name evidence="13" type="ORF">PMH09_19865</name>
</gene>
<evidence type="ECO:0000313" key="14">
    <source>
        <dbReference type="Proteomes" id="UP001232992"/>
    </source>
</evidence>
<evidence type="ECO:0000256" key="2">
    <source>
        <dbReference type="ARBA" id="ARBA00004651"/>
    </source>
</evidence>
<evidence type="ECO:0000256" key="10">
    <source>
        <dbReference type="ARBA" id="ARBA00023136"/>
    </source>
</evidence>
<dbReference type="PANTHER" id="PTHR45528">
    <property type="entry name" value="SENSOR HISTIDINE KINASE CPXA"/>
    <property type="match status" value="1"/>
</dbReference>
<protein>
    <recommendedName>
        <fullName evidence="3">histidine kinase</fullName>
        <ecNumber evidence="3">2.7.13.3</ecNumber>
    </recommendedName>
</protein>
<evidence type="ECO:0000256" key="4">
    <source>
        <dbReference type="ARBA" id="ARBA00022475"/>
    </source>
</evidence>
<dbReference type="EMBL" id="JAQOSQ010000035">
    <property type="protein sequence ID" value="MDJ1185447.1"/>
    <property type="molecule type" value="Genomic_DNA"/>
</dbReference>
<keyword evidence="9 11" id="KW-1133">Transmembrane helix</keyword>
<evidence type="ECO:0000256" key="9">
    <source>
        <dbReference type="ARBA" id="ARBA00022989"/>
    </source>
</evidence>
<dbReference type="SMART" id="SM00304">
    <property type="entry name" value="HAMP"/>
    <property type="match status" value="1"/>
</dbReference>
<evidence type="ECO:0000256" key="1">
    <source>
        <dbReference type="ARBA" id="ARBA00000085"/>
    </source>
</evidence>
<dbReference type="Gene3D" id="3.30.450.20">
    <property type="entry name" value="PAS domain"/>
    <property type="match status" value="1"/>
</dbReference>
<sequence>MKRWHTSLLIQYVASFSILSLMAVVGLAIAVYYQSVELIKSYILAQMEVVVSIKENQIDNWFTQQYQTISLLSQTPSIVEEYERFLKTQNRQSYEALQSYFSTILQTQPAIKSLSISTNSGIVSLSSTIKEEGNYQPLGNTVTYFTAENLDSIRPTLYTSPISRETAMTFATPLVDSKGDRIGVLSVDLSLEKISDIMKEATGLGETDEAYLIRKKGDANHFVDIEKTEEELSGDWVKSTGIDAVTSGQDGVAFYDNHYNVAVIGSYRWLEDKNLAILVEITQEEAFQVSGILARNLLGLGLGVSVIILCIVYLLSRKVTQPILTIAKTVNQVTDGNLSTQTHQLQTISKRGDEIGQLARGFEDMINVVDSRQQDLADQVRKLRNKNAHVNQAQELEMSYFRALKRKAQWLRNKN</sequence>
<evidence type="ECO:0000256" key="6">
    <source>
        <dbReference type="ARBA" id="ARBA00022679"/>
    </source>
</evidence>
<comment type="subcellular location">
    <subcellularLocation>
        <location evidence="2">Cell membrane</location>
        <topology evidence="2">Multi-pass membrane protein</topology>
    </subcellularLocation>
</comment>
<feature type="domain" description="HAMP" evidence="12">
    <location>
        <begin position="317"/>
        <end position="374"/>
    </location>
</feature>
<keyword evidence="8" id="KW-0418">Kinase</keyword>
<feature type="transmembrane region" description="Helical" evidence="11">
    <location>
        <begin position="12"/>
        <end position="33"/>
    </location>
</feature>
<dbReference type="PROSITE" id="PS50885">
    <property type="entry name" value="HAMP"/>
    <property type="match status" value="1"/>
</dbReference>
<keyword evidence="7 11" id="KW-0812">Transmembrane</keyword>
<evidence type="ECO:0000256" key="3">
    <source>
        <dbReference type="ARBA" id="ARBA00012438"/>
    </source>
</evidence>
<evidence type="ECO:0000313" key="13">
    <source>
        <dbReference type="EMBL" id="MDJ1185447.1"/>
    </source>
</evidence>
<dbReference type="Gene3D" id="6.10.340.10">
    <property type="match status" value="1"/>
</dbReference>